<evidence type="ECO:0000256" key="1">
    <source>
        <dbReference type="ARBA" id="ARBA00001946"/>
    </source>
</evidence>
<accession>A0A0D2KC94</accession>
<keyword evidence="7 14" id="KW-0547">Nucleotide-binding</keyword>
<evidence type="ECO:0000313" key="16">
    <source>
        <dbReference type="EMBL" id="KIY93478.1"/>
    </source>
</evidence>
<evidence type="ECO:0000256" key="10">
    <source>
        <dbReference type="ARBA" id="ARBA00022842"/>
    </source>
</evidence>
<dbReference type="GO" id="GO:0006144">
    <property type="term" value="P:purine nucleobase metabolic process"/>
    <property type="evidence" value="ECO:0007669"/>
    <property type="project" value="TreeGrafter"/>
</dbReference>
<comment type="function">
    <text evidence="14">ATP dependent phosphorylation of adenosine and other related nucleoside analogs to monophosphate derivatives.</text>
</comment>
<dbReference type="Proteomes" id="UP000054498">
    <property type="component" value="Unassembled WGS sequence"/>
</dbReference>
<dbReference type="CDD" id="cd01168">
    <property type="entry name" value="adenosine_kinase"/>
    <property type="match status" value="1"/>
</dbReference>
<evidence type="ECO:0000256" key="3">
    <source>
        <dbReference type="ARBA" id="ARBA00010688"/>
    </source>
</evidence>
<dbReference type="GO" id="GO:0006166">
    <property type="term" value="P:purine ribonucleoside salvage"/>
    <property type="evidence" value="ECO:0007669"/>
    <property type="project" value="UniProtKB-KW"/>
</dbReference>
<name>A0A0D2KC94_9CHLO</name>
<evidence type="ECO:0000256" key="8">
    <source>
        <dbReference type="ARBA" id="ARBA00022777"/>
    </source>
</evidence>
<dbReference type="PANTHER" id="PTHR45769:SF3">
    <property type="entry name" value="ADENOSINE KINASE"/>
    <property type="match status" value="1"/>
</dbReference>
<dbReference type="SUPFAM" id="SSF53613">
    <property type="entry name" value="Ribokinase-like"/>
    <property type="match status" value="1"/>
</dbReference>
<dbReference type="AlphaFoldDB" id="A0A0D2KC94"/>
<evidence type="ECO:0000256" key="7">
    <source>
        <dbReference type="ARBA" id="ARBA00022741"/>
    </source>
</evidence>
<dbReference type="Pfam" id="PF00294">
    <property type="entry name" value="PfkB"/>
    <property type="match status" value="1"/>
</dbReference>
<dbReference type="InterPro" id="IPR011611">
    <property type="entry name" value="PfkB_dom"/>
</dbReference>
<dbReference type="FunFam" id="3.40.1190.20:FF:000076">
    <property type="entry name" value="Adenosine kinase"/>
    <property type="match status" value="1"/>
</dbReference>
<dbReference type="GO" id="GO:0044209">
    <property type="term" value="P:AMP salvage"/>
    <property type="evidence" value="ECO:0007669"/>
    <property type="project" value="UniProtKB-UniRule"/>
</dbReference>
<evidence type="ECO:0000256" key="4">
    <source>
        <dbReference type="ARBA" id="ARBA00012119"/>
    </source>
</evidence>
<dbReference type="EMBL" id="KK104740">
    <property type="protein sequence ID" value="KIY93478.1"/>
    <property type="molecule type" value="Genomic_DNA"/>
</dbReference>
<evidence type="ECO:0000256" key="2">
    <source>
        <dbReference type="ARBA" id="ARBA00004801"/>
    </source>
</evidence>
<gene>
    <name evidence="16" type="ORF">MNEG_14483</name>
</gene>
<dbReference type="GO" id="GO:0004001">
    <property type="term" value="F:adenosine kinase activity"/>
    <property type="evidence" value="ECO:0007669"/>
    <property type="project" value="UniProtKB-UniRule"/>
</dbReference>
<keyword evidence="10 14" id="KW-0460">Magnesium</keyword>
<evidence type="ECO:0000256" key="5">
    <source>
        <dbReference type="ARBA" id="ARBA00022679"/>
    </source>
</evidence>
<evidence type="ECO:0000313" key="17">
    <source>
        <dbReference type="Proteomes" id="UP000054498"/>
    </source>
</evidence>
<dbReference type="InterPro" id="IPR001805">
    <property type="entry name" value="Adenokinase"/>
</dbReference>
<keyword evidence="5 14" id="KW-0808">Transferase</keyword>
<comment type="catalytic activity">
    <reaction evidence="11 14">
        <text>adenosine + ATP = AMP + ADP + H(+)</text>
        <dbReference type="Rhea" id="RHEA:20824"/>
        <dbReference type="ChEBI" id="CHEBI:15378"/>
        <dbReference type="ChEBI" id="CHEBI:16335"/>
        <dbReference type="ChEBI" id="CHEBI:30616"/>
        <dbReference type="ChEBI" id="CHEBI:456215"/>
        <dbReference type="ChEBI" id="CHEBI:456216"/>
        <dbReference type="EC" id="2.7.1.20"/>
    </reaction>
</comment>
<comment type="similarity">
    <text evidence="3 14">Belongs to the carbohydrate kinase PfkB family.</text>
</comment>
<dbReference type="GeneID" id="25732050"/>
<dbReference type="STRING" id="145388.A0A0D2KC94"/>
<dbReference type="OrthoDB" id="432447at2759"/>
<keyword evidence="6 14" id="KW-0660">Purine salvage</keyword>
<proteinExistence type="inferred from homology"/>
<dbReference type="UniPathway" id="UPA00588">
    <property type="reaction ID" value="UER00659"/>
</dbReference>
<comment type="pathway">
    <text evidence="2 14">Purine metabolism; AMP biosynthesis via salvage pathway; AMP from adenosine: step 1/1.</text>
</comment>
<sequence length="154" mass="16696">MRRSPPFPQVPPFKKVLLEALPYVDYLFGNETEAATFAETEGWDTREAGEIALRISRLPKANGSRPRTVVITQGKDATAVAVGGRVRYFPVIPVPQELLVDTNGAGDAFVGGFLSQIVAGKSLEEAVRAGNYAANVIIQRSGCTFPSKPEFEWA</sequence>
<dbReference type="GO" id="GO:0005634">
    <property type="term" value="C:nucleus"/>
    <property type="evidence" value="ECO:0007669"/>
    <property type="project" value="TreeGrafter"/>
</dbReference>
<evidence type="ECO:0000256" key="12">
    <source>
        <dbReference type="ARBA" id="ARBA00068771"/>
    </source>
</evidence>
<evidence type="ECO:0000256" key="13">
    <source>
        <dbReference type="PIRSR" id="PIRSR601805-1"/>
    </source>
</evidence>
<dbReference type="InterPro" id="IPR002173">
    <property type="entry name" value="Carboh/pur_kinase_PfkB_CS"/>
</dbReference>
<keyword evidence="17" id="KW-1185">Reference proteome</keyword>
<organism evidence="16 17">
    <name type="scientific">Monoraphidium neglectum</name>
    <dbReference type="NCBI Taxonomy" id="145388"/>
    <lineage>
        <taxon>Eukaryota</taxon>
        <taxon>Viridiplantae</taxon>
        <taxon>Chlorophyta</taxon>
        <taxon>core chlorophytes</taxon>
        <taxon>Chlorophyceae</taxon>
        <taxon>CS clade</taxon>
        <taxon>Sphaeropleales</taxon>
        <taxon>Selenastraceae</taxon>
        <taxon>Monoraphidium</taxon>
    </lineage>
</organism>
<reference evidence="16 17" key="1">
    <citation type="journal article" date="2013" name="BMC Genomics">
        <title>Reconstruction of the lipid metabolism for the microalga Monoraphidium neglectum from its genome sequence reveals characteristics suitable for biofuel production.</title>
        <authorList>
            <person name="Bogen C."/>
            <person name="Al-Dilaimi A."/>
            <person name="Albersmeier A."/>
            <person name="Wichmann J."/>
            <person name="Grundmann M."/>
            <person name="Rupp O."/>
            <person name="Lauersen K.J."/>
            <person name="Blifernez-Klassen O."/>
            <person name="Kalinowski J."/>
            <person name="Goesmann A."/>
            <person name="Mussgnug J.H."/>
            <person name="Kruse O."/>
        </authorList>
    </citation>
    <scope>NUCLEOTIDE SEQUENCE [LARGE SCALE GENOMIC DNA]</scope>
    <source>
        <strain evidence="16 17">SAG 48.87</strain>
    </source>
</reference>
<feature type="domain" description="Carbohydrate kinase PfkB" evidence="15">
    <location>
        <begin position="6"/>
        <end position="147"/>
    </location>
</feature>
<comment type="cofactor">
    <cofactor evidence="1 14">
        <name>Mg(2+)</name>
        <dbReference type="ChEBI" id="CHEBI:18420"/>
    </cofactor>
</comment>
<dbReference type="GO" id="GO:0005524">
    <property type="term" value="F:ATP binding"/>
    <property type="evidence" value="ECO:0007669"/>
    <property type="project" value="UniProtKB-UniRule"/>
</dbReference>
<dbReference type="RefSeq" id="XP_013892498.1">
    <property type="nucleotide sequence ID" value="XM_014037044.1"/>
</dbReference>
<dbReference type="Gene3D" id="3.40.1190.20">
    <property type="match status" value="1"/>
</dbReference>
<dbReference type="EC" id="2.7.1.20" evidence="4 14"/>
<evidence type="ECO:0000259" key="15">
    <source>
        <dbReference type="Pfam" id="PF00294"/>
    </source>
</evidence>
<evidence type="ECO:0000256" key="6">
    <source>
        <dbReference type="ARBA" id="ARBA00022726"/>
    </source>
</evidence>
<keyword evidence="9 14" id="KW-0067">ATP-binding</keyword>
<protein>
    <recommendedName>
        <fullName evidence="12 14">Adenosine kinase</fullName>
        <shortName evidence="14">AK</shortName>
        <ecNumber evidence="4 14">2.7.1.20</ecNumber>
    </recommendedName>
    <alternativeName>
        <fullName evidence="14">Adenosine 5'-phosphotransferase</fullName>
    </alternativeName>
</protein>
<dbReference type="InterPro" id="IPR029056">
    <property type="entry name" value="Ribokinase-like"/>
</dbReference>
<feature type="active site" description="Proton acceptor" evidence="13">
    <location>
        <position position="107"/>
    </location>
</feature>
<keyword evidence="8 14" id="KW-0418">Kinase</keyword>
<dbReference type="PROSITE" id="PS00584">
    <property type="entry name" value="PFKB_KINASES_2"/>
    <property type="match status" value="1"/>
</dbReference>
<evidence type="ECO:0000256" key="11">
    <source>
        <dbReference type="ARBA" id="ARBA00051362"/>
    </source>
</evidence>
<evidence type="ECO:0000256" key="9">
    <source>
        <dbReference type="ARBA" id="ARBA00022840"/>
    </source>
</evidence>
<dbReference type="GO" id="GO:0005829">
    <property type="term" value="C:cytosol"/>
    <property type="evidence" value="ECO:0007669"/>
    <property type="project" value="TreeGrafter"/>
</dbReference>
<dbReference type="PANTHER" id="PTHR45769">
    <property type="entry name" value="ADENOSINE KINASE"/>
    <property type="match status" value="1"/>
</dbReference>
<evidence type="ECO:0000256" key="14">
    <source>
        <dbReference type="RuleBase" id="RU368116"/>
    </source>
</evidence>
<dbReference type="KEGG" id="mng:MNEG_14483"/>